<name>A5GAL7_GEOUR</name>
<dbReference type="InterPro" id="IPR011701">
    <property type="entry name" value="MFS"/>
</dbReference>
<feature type="transmembrane region" description="Helical" evidence="7">
    <location>
        <begin position="231"/>
        <end position="249"/>
    </location>
</feature>
<feature type="transmembrane region" description="Helical" evidence="7">
    <location>
        <begin position="165"/>
        <end position="187"/>
    </location>
</feature>
<dbReference type="AlphaFoldDB" id="A5GAL7"/>
<keyword evidence="6 7" id="KW-0472">Membrane</keyword>
<protein>
    <submittedName>
        <fullName evidence="9">Drug resistance transporter, EmrB/QacA subfamily</fullName>
    </submittedName>
</protein>
<dbReference type="EMBL" id="CP000698">
    <property type="protein sequence ID" value="ABQ25386.1"/>
    <property type="molecule type" value="Genomic_DNA"/>
</dbReference>
<dbReference type="SUPFAM" id="SSF103473">
    <property type="entry name" value="MFS general substrate transporter"/>
    <property type="match status" value="1"/>
</dbReference>
<dbReference type="HOGENOM" id="CLU_000960_28_0_7"/>
<dbReference type="InterPro" id="IPR004638">
    <property type="entry name" value="EmrB-like"/>
</dbReference>
<organism evidence="9 10">
    <name type="scientific">Geotalea uraniireducens (strain Rf4)</name>
    <name type="common">Geobacter uraniireducens</name>
    <dbReference type="NCBI Taxonomy" id="351605"/>
    <lineage>
        <taxon>Bacteria</taxon>
        <taxon>Pseudomonadati</taxon>
        <taxon>Thermodesulfobacteriota</taxon>
        <taxon>Desulfuromonadia</taxon>
        <taxon>Geobacterales</taxon>
        <taxon>Geobacteraceae</taxon>
        <taxon>Geotalea</taxon>
    </lineage>
</organism>
<dbReference type="PANTHER" id="PTHR23501:SF51">
    <property type="entry name" value="MULTIDRUG RESISTANCE PROTEIN B"/>
    <property type="match status" value="1"/>
</dbReference>
<feature type="transmembrane region" description="Helical" evidence="7">
    <location>
        <begin position="78"/>
        <end position="98"/>
    </location>
</feature>
<evidence type="ECO:0000256" key="1">
    <source>
        <dbReference type="ARBA" id="ARBA00004651"/>
    </source>
</evidence>
<feature type="transmembrane region" description="Helical" evidence="7">
    <location>
        <begin position="486"/>
        <end position="504"/>
    </location>
</feature>
<feature type="transmembrane region" description="Helical" evidence="7">
    <location>
        <begin position="12"/>
        <end position="31"/>
    </location>
</feature>
<dbReference type="GO" id="GO:0005886">
    <property type="term" value="C:plasma membrane"/>
    <property type="evidence" value="ECO:0007669"/>
    <property type="project" value="UniProtKB-SubCell"/>
</dbReference>
<evidence type="ECO:0000313" key="10">
    <source>
        <dbReference type="Proteomes" id="UP000006695"/>
    </source>
</evidence>
<feature type="transmembrane region" description="Helical" evidence="7">
    <location>
        <begin position="104"/>
        <end position="125"/>
    </location>
</feature>
<dbReference type="OrthoDB" id="9807274at2"/>
<dbReference type="NCBIfam" id="TIGR00711">
    <property type="entry name" value="efflux_EmrB"/>
    <property type="match status" value="1"/>
</dbReference>
<feature type="transmembrane region" description="Helical" evidence="7">
    <location>
        <begin position="398"/>
        <end position="419"/>
    </location>
</feature>
<dbReference type="CDD" id="cd17503">
    <property type="entry name" value="MFS_LmrB_MDR_like"/>
    <property type="match status" value="1"/>
</dbReference>
<keyword evidence="4 7" id="KW-0812">Transmembrane</keyword>
<gene>
    <name evidence="9" type="ordered locus">Gura_1182</name>
</gene>
<feature type="transmembrane region" description="Helical" evidence="7">
    <location>
        <begin position="367"/>
        <end position="386"/>
    </location>
</feature>
<evidence type="ECO:0000256" key="4">
    <source>
        <dbReference type="ARBA" id="ARBA00022692"/>
    </source>
</evidence>
<dbReference type="Proteomes" id="UP000006695">
    <property type="component" value="Chromosome"/>
</dbReference>
<evidence type="ECO:0000256" key="5">
    <source>
        <dbReference type="ARBA" id="ARBA00022989"/>
    </source>
</evidence>
<feature type="transmembrane region" description="Helical" evidence="7">
    <location>
        <begin position="137"/>
        <end position="159"/>
    </location>
</feature>
<dbReference type="PANTHER" id="PTHR23501">
    <property type="entry name" value="MAJOR FACILITATOR SUPERFAMILY"/>
    <property type="match status" value="1"/>
</dbReference>
<feature type="transmembrane region" description="Helical" evidence="7">
    <location>
        <begin position="305"/>
        <end position="323"/>
    </location>
</feature>
<keyword evidence="2" id="KW-0813">Transport</keyword>
<dbReference type="STRING" id="351605.Gura_1182"/>
<keyword evidence="3" id="KW-1003">Cell membrane</keyword>
<dbReference type="Pfam" id="PF07690">
    <property type="entry name" value="MFS_1"/>
    <property type="match status" value="1"/>
</dbReference>
<dbReference type="RefSeq" id="WP_011938108.1">
    <property type="nucleotide sequence ID" value="NC_009483.1"/>
</dbReference>
<keyword evidence="5 7" id="KW-1133">Transmembrane helix</keyword>
<feature type="transmembrane region" description="Helical" evidence="7">
    <location>
        <begin position="51"/>
        <end position="71"/>
    </location>
</feature>
<sequence length="511" mass="56095">MAENSRKFRTWIGFLAMSGGTFMAVLDTQIVAGSLPEIGASLGATVKEASWIQTAYMIAEVIMIPLAGWLSRSMSLRYLYSLACALFTLASLLCAFAWSIESIIVIRVLQGLCSGIIAPLLYQAIYLMFPRERQAGVTLYVVMIISLAPIIGPTLGGWITQTLSWRWLFLINLLPGVLVTASVFGLVRDAGPKWDLLKQFDLPGIVLAALFLGCLEYVLGEGRDNEWFDSHLIVFLAVVAAISALLLVWRELACRHPVINLRTFCDRNFATGCLLNFIMGVGLFGSGYLMTLFLSTVKGYNSQQIGQVMMVPGITMLLTLPLVRIVRQYLESRTCLAIGLAMFGFALWTNGSLTAEIGFEHLFLPQVLRGLAIILCLSPITELALGRLSIEAVPNASGLYSLMRSLGGGIGIAVINILAEQRMALHHQRLAEALNPSRFPVGELLDQLEVPFAGSMVDLEQARQGGVKLLAMLVRRESLVMAYNDMWLLVAALFGMMLLLIPVVQKVERRS</sequence>
<evidence type="ECO:0000256" key="2">
    <source>
        <dbReference type="ARBA" id="ARBA00022448"/>
    </source>
</evidence>
<comment type="subcellular location">
    <subcellularLocation>
        <location evidence="1">Cell membrane</location>
        <topology evidence="1">Multi-pass membrane protein</topology>
    </subcellularLocation>
</comment>
<feature type="transmembrane region" description="Helical" evidence="7">
    <location>
        <begin position="269"/>
        <end position="293"/>
    </location>
</feature>
<evidence type="ECO:0000256" key="7">
    <source>
        <dbReference type="SAM" id="Phobius"/>
    </source>
</evidence>
<accession>A5GAL7</accession>
<dbReference type="Gene3D" id="1.20.1720.10">
    <property type="entry name" value="Multidrug resistance protein D"/>
    <property type="match status" value="1"/>
</dbReference>
<dbReference type="InterPro" id="IPR020846">
    <property type="entry name" value="MFS_dom"/>
</dbReference>
<feature type="transmembrane region" description="Helical" evidence="7">
    <location>
        <begin position="199"/>
        <end position="219"/>
    </location>
</feature>
<dbReference type="GO" id="GO:0022857">
    <property type="term" value="F:transmembrane transporter activity"/>
    <property type="evidence" value="ECO:0007669"/>
    <property type="project" value="InterPro"/>
</dbReference>
<dbReference type="PROSITE" id="PS50850">
    <property type="entry name" value="MFS"/>
    <property type="match status" value="1"/>
</dbReference>
<dbReference type="InterPro" id="IPR036259">
    <property type="entry name" value="MFS_trans_sf"/>
</dbReference>
<keyword evidence="10" id="KW-1185">Reference proteome</keyword>
<evidence type="ECO:0000313" key="9">
    <source>
        <dbReference type="EMBL" id="ABQ25386.1"/>
    </source>
</evidence>
<dbReference type="Gene3D" id="1.20.1250.20">
    <property type="entry name" value="MFS general substrate transporter like domains"/>
    <property type="match status" value="1"/>
</dbReference>
<reference evidence="9 10" key="1">
    <citation type="submission" date="2007-05" db="EMBL/GenBank/DDBJ databases">
        <title>Complete sequence of Geobacter uraniireducens Rf4.</title>
        <authorList>
            <consortium name="US DOE Joint Genome Institute"/>
            <person name="Copeland A."/>
            <person name="Lucas S."/>
            <person name="Lapidus A."/>
            <person name="Barry K."/>
            <person name="Detter J.C."/>
            <person name="Glavina del Rio T."/>
            <person name="Hammon N."/>
            <person name="Israni S."/>
            <person name="Dalin E."/>
            <person name="Tice H."/>
            <person name="Pitluck S."/>
            <person name="Chertkov O."/>
            <person name="Brettin T."/>
            <person name="Bruce D."/>
            <person name="Han C."/>
            <person name="Schmutz J."/>
            <person name="Larimer F."/>
            <person name="Land M."/>
            <person name="Hauser L."/>
            <person name="Kyrpides N."/>
            <person name="Mikhailova N."/>
            <person name="Shelobolina E."/>
            <person name="Aklujkar M."/>
            <person name="Lovley D."/>
            <person name="Richardson P."/>
        </authorList>
    </citation>
    <scope>NUCLEOTIDE SEQUENCE [LARGE SCALE GENOMIC DNA]</scope>
    <source>
        <strain evidence="10">ATCC BAA-1134 / JCM 13001 / Rf4</strain>
    </source>
</reference>
<evidence type="ECO:0000256" key="6">
    <source>
        <dbReference type="ARBA" id="ARBA00023136"/>
    </source>
</evidence>
<feature type="domain" description="Major facilitator superfamily (MFS) profile" evidence="8">
    <location>
        <begin position="13"/>
        <end position="509"/>
    </location>
</feature>
<feature type="transmembrane region" description="Helical" evidence="7">
    <location>
        <begin position="335"/>
        <end position="355"/>
    </location>
</feature>
<dbReference type="KEGG" id="gur:Gura_1182"/>
<evidence type="ECO:0000259" key="8">
    <source>
        <dbReference type="PROSITE" id="PS50850"/>
    </source>
</evidence>
<proteinExistence type="predicted"/>
<evidence type="ECO:0000256" key="3">
    <source>
        <dbReference type="ARBA" id="ARBA00022475"/>
    </source>
</evidence>